<dbReference type="Gene3D" id="3.30.505.10">
    <property type="entry name" value="SH2 domain"/>
    <property type="match status" value="1"/>
</dbReference>
<evidence type="ECO:0000313" key="7">
    <source>
        <dbReference type="Proteomes" id="UP001652625"/>
    </source>
</evidence>
<dbReference type="SUPFAM" id="SSF55550">
    <property type="entry name" value="SH2 domain"/>
    <property type="match status" value="1"/>
</dbReference>
<evidence type="ECO:0000259" key="5">
    <source>
        <dbReference type="PROSITE" id="PS50001"/>
    </source>
</evidence>
<proteinExistence type="predicted"/>
<dbReference type="GeneID" id="136078627"/>
<keyword evidence="4" id="KW-0727">SH2 domain</keyword>
<dbReference type="InterPro" id="IPR002219">
    <property type="entry name" value="PKC_DAG/PE"/>
</dbReference>
<keyword evidence="3" id="KW-0862">Zinc</keyword>
<accession>A0ABM4BN26</accession>
<dbReference type="PANTHER" id="PTHR46075">
    <property type="entry name" value="CHIMERIN FAMILY MEMBER"/>
    <property type="match status" value="1"/>
</dbReference>
<feature type="domain" description="SH2" evidence="5">
    <location>
        <begin position="51"/>
        <end position="126"/>
    </location>
</feature>
<keyword evidence="7" id="KW-1185">Reference proteome</keyword>
<dbReference type="Gene3D" id="3.30.60.20">
    <property type="match status" value="1"/>
</dbReference>
<gene>
    <name evidence="9" type="primary">LOC136078627</name>
    <name evidence="8" type="synonym">LOC136078626</name>
</gene>
<keyword evidence="1" id="KW-0343">GTPase activation</keyword>
<dbReference type="SMART" id="SM00252">
    <property type="entry name" value="SH2"/>
    <property type="match status" value="1"/>
</dbReference>
<dbReference type="PROSITE" id="PS50081">
    <property type="entry name" value="ZF_DAG_PE_2"/>
    <property type="match status" value="1"/>
</dbReference>
<evidence type="ECO:0000313" key="9">
    <source>
        <dbReference type="RefSeq" id="XP_065650482.1"/>
    </source>
</evidence>
<evidence type="ECO:0000256" key="4">
    <source>
        <dbReference type="PROSITE-ProRule" id="PRU00191"/>
    </source>
</evidence>
<dbReference type="Pfam" id="PF00130">
    <property type="entry name" value="C1_1"/>
    <property type="match status" value="1"/>
</dbReference>
<organism evidence="7 9">
    <name type="scientific">Hydra vulgaris</name>
    <name type="common">Hydra</name>
    <name type="synonym">Hydra attenuata</name>
    <dbReference type="NCBI Taxonomy" id="6087"/>
    <lineage>
        <taxon>Eukaryota</taxon>
        <taxon>Metazoa</taxon>
        <taxon>Cnidaria</taxon>
        <taxon>Hydrozoa</taxon>
        <taxon>Hydroidolina</taxon>
        <taxon>Anthoathecata</taxon>
        <taxon>Aplanulata</taxon>
        <taxon>Hydridae</taxon>
        <taxon>Hydra</taxon>
    </lineage>
</organism>
<evidence type="ECO:0000256" key="3">
    <source>
        <dbReference type="ARBA" id="ARBA00022833"/>
    </source>
</evidence>
<dbReference type="Pfam" id="PF00017">
    <property type="entry name" value="SH2"/>
    <property type="match status" value="1"/>
</dbReference>
<dbReference type="SMART" id="SM00109">
    <property type="entry name" value="C1"/>
    <property type="match status" value="1"/>
</dbReference>
<dbReference type="InterPro" id="IPR036860">
    <property type="entry name" value="SH2_dom_sf"/>
</dbReference>
<dbReference type="InterPro" id="IPR046349">
    <property type="entry name" value="C1-like_sf"/>
</dbReference>
<evidence type="ECO:0000256" key="2">
    <source>
        <dbReference type="ARBA" id="ARBA00022723"/>
    </source>
</evidence>
<dbReference type="PANTHER" id="PTHR46075:SF2">
    <property type="entry name" value="RHO GTPASE ACTIVATING PROTEIN AT 5A, ISOFORM A"/>
    <property type="match status" value="1"/>
</dbReference>
<evidence type="ECO:0000313" key="8">
    <source>
        <dbReference type="RefSeq" id="XP_065650481.1"/>
    </source>
</evidence>
<name>A0ABM4BN26_HYDVU</name>
<dbReference type="SUPFAM" id="SSF57889">
    <property type="entry name" value="Cysteine-rich domain"/>
    <property type="match status" value="1"/>
</dbReference>
<protein>
    <submittedName>
        <fullName evidence="8 9">N-chimaerin-like</fullName>
    </submittedName>
</protein>
<dbReference type="InterPro" id="IPR051854">
    <property type="entry name" value="Rho-type_GAP"/>
</dbReference>
<dbReference type="PROSITE" id="PS00479">
    <property type="entry name" value="ZF_DAG_PE_1"/>
    <property type="match status" value="1"/>
</dbReference>
<feature type="domain" description="Phorbol-ester/DAG-type" evidence="6">
    <location>
        <begin position="151"/>
        <end position="200"/>
    </location>
</feature>
<dbReference type="RefSeq" id="XP_065650481.1">
    <property type="nucleotide sequence ID" value="XM_065794409.1"/>
</dbReference>
<dbReference type="InterPro" id="IPR000980">
    <property type="entry name" value="SH2"/>
</dbReference>
<evidence type="ECO:0000256" key="1">
    <source>
        <dbReference type="ARBA" id="ARBA00022468"/>
    </source>
</evidence>
<dbReference type="RefSeq" id="XP_065650482.1">
    <property type="nucleotide sequence ID" value="XM_065794410.1"/>
</dbReference>
<evidence type="ECO:0000259" key="6">
    <source>
        <dbReference type="PROSITE" id="PS50081"/>
    </source>
</evidence>
<sequence length="217" mass="25648">MHQSENDTFIQNGCDYFWEIVTRMQKSANLEPIKVACTKLVPNKPSYFGEEFHGKLSKEREKELLEGKVGRYLVRESFANSCLHMYTLAFNYNNTIRHIKLIFNPETNKFRVDSYDKEYSTVQEIMTDIIELFSSLKEICISERKKSYWKPHSFKMVSYKYPKWCDHCNHFLLGFFNQGFKCEDCNINVHQACQSTLVPCSKTVVSMHKLSKRVIKY</sequence>
<dbReference type="Proteomes" id="UP001652625">
    <property type="component" value="Chromosome 03"/>
</dbReference>
<keyword evidence="2" id="KW-0479">Metal-binding</keyword>
<reference evidence="8 9" key="1">
    <citation type="submission" date="2025-05" db="UniProtKB">
        <authorList>
            <consortium name="RefSeq"/>
        </authorList>
    </citation>
    <scope>IDENTIFICATION</scope>
</reference>
<dbReference type="PROSITE" id="PS50001">
    <property type="entry name" value="SH2"/>
    <property type="match status" value="1"/>
</dbReference>